<dbReference type="InterPro" id="IPR013785">
    <property type="entry name" value="Aldolase_TIM"/>
</dbReference>
<proteinExistence type="predicted"/>
<organism evidence="2 3">
    <name type="scientific">Oleispira antarctica</name>
    <dbReference type="NCBI Taxonomy" id="188908"/>
    <lineage>
        <taxon>Bacteria</taxon>
        <taxon>Pseudomonadati</taxon>
        <taxon>Pseudomonadota</taxon>
        <taxon>Gammaproteobacteria</taxon>
        <taxon>Oceanospirillales</taxon>
        <taxon>Oceanospirillaceae</taxon>
        <taxon>Oleispira</taxon>
    </lineage>
</organism>
<gene>
    <name evidence="2" type="ORF">A9R00_08580</name>
</gene>
<dbReference type="Proteomes" id="UP000227088">
    <property type="component" value="Unassembled WGS sequence"/>
</dbReference>
<dbReference type="Gene3D" id="3.20.20.70">
    <property type="entry name" value="Aldolase class I"/>
    <property type="match status" value="1"/>
</dbReference>
<dbReference type="AlphaFoldDB" id="A0A1Y5HTV8"/>
<evidence type="ECO:0000313" key="3">
    <source>
        <dbReference type="Proteomes" id="UP000227088"/>
    </source>
</evidence>
<keyword evidence="1" id="KW-0704">Schiff base</keyword>
<feature type="non-terminal residue" evidence="2">
    <location>
        <position position="1"/>
    </location>
</feature>
<comment type="caution">
    <text evidence="2">The sequence shown here is derived from an EMBL/GenBank/DDBJ whole genome shotgun (WGS) entry which is preliminary data.</text>
</comment>
<accession>A0A1Y5HTV8</accession>
<name>A0A1Y5HTV8_OLEAN</name>
<protein>
    <submittedName>
        <fullName evidence="2">Transaldolase A</fullName>
    </submittedName>
</protein>
<evidence type="ECO:0000256" key="1">
    <source>
        <dbReference type="ARBA" id="ARBA00023270"/>
    </source>
</evidence>
<reference evidence="3" key="1">
    <citation type="journal article" date="2017" name="Proc. Natl. Acad. Sci. U.S.A.">
        <title>Simulation of Deepwater Horizon oil plume reveals substrate specialization within a complex community of hydrocarbon degraders.</title>
        <authorList>
            <person name="Hu P."/>
            <person name="Dubinsky E.A."/>
            <person name="Probst A.J."/>
            <person name="Wang J."/>
            <person name="Sieber C.M.K."/>
            <person name="Tom L.M."/>
            <person name="Gardinali P."/>
            <person name="Banfield J.F."/>
            <person name="Atlas R.M."/>
            <person name="Andersen G.L."/>
        </authorList>
    </citation>
    <scope>NUCLEOTIDE SEQUENCE [LARGE SCALE GENOMIC DNA]</scope>
</reference>
<sequence length="74" mass="8374">ELLAQLEADTSPLEQKLFSAENITDKPKPLTEAEFRWSMNNDPMAHDKLADGIRRFAADQVTLETMLSAKIKEL</sequence>
<evidence type="ECO:0000313" key="2">
    <source>
        <dbReference type="EMBL" id="OUS39917.1"/>
    </source>
</evidence>
<dbReference type="InterPro" id="IPR001585">
    <property type="entry name" value="TAL/FSA"/>
</dbReference>
<dbReference type="EMBL" id="MABE01000494">
    <property type="protein sequence ID" value="OUS39917.1"/>
    <property type="molecule type" value="Genomic_DNA"/>
</dbReference>
<dbReference type="SUPFAM" id="SSF51569">
    <property type="entry name" value="Aldolase"/>
    <property type="match status" value="1"/>
</dbReference>
<dbReference type="GO" id="GO:0005975">
    <property type="term" value="P:carbohydrate metabolic process"/>
    <property type="evidence" value="ECO:0007669"/>
    <property type="project" value="InterPro"/>
</dbReference>
<dbReference type="Pfam" id="PF00923">
    <property type="entry name" value="TAL_FSA"/>
    <property type="match status" value="1"/>
</dbReference>